<evidence type="ECO:0000256" key="6">
    <source>
        <dbReference type="SAM" id="Phobius"/>
    </source>
</evidence>
<dbReference type="InterPro" id="IPR050984">
    <property type="entry name" value="Gfo/Idh/MocA_domain"/>
</dbReference>
<dbReference type="InterPro" id="IPR055170">
    <property type="entry name" value="GFO_IDH_MocA-like_dom"/>
</dbReference>
<name>A0AAD7XIU6_9STRA</name>
<evidence type="ECO:0000259" key="8">
    <source>
        <dbReference type="Pfam" id="PF22725"/>
    </source>
</evidence>
<proteinExistence type="inferred from homology"/>
<keyword evidence="6" id="KW-1133">Transmembrane helix</keyword>
<dbReference type="AlphaFoldDB" id="A0AAD7XIU6"/>
<dbReference type="Gene3D" id="3.30.360.10">
    <property type="entry name" value="Dihydrodipicolinate Reductase, domain 2"/>
    <property type="match status" value="1"/>
</dbReference>
<evidence type="ECO:0000256" key="5">
    <source>
        <dbReference type="ARBA" id="ARBA00049233"/>
    </source>
</evidence>
<dbReference type="Pfam" id="PF22725">
    <property type="entry name" value="GFO_IDH_MocA_C3"/>
    <property type="match status" value="1"/>
</dbReference>
<dbReference type="InterPro" id="IPR036291">
    <property type="entry name" value="NAD(P)-bd_dom_sf"/>
</dbReference>
<sequence length="441" mass="46589">MSGGAGKRLEAAAWWAGMAGVLYVASTLVKRRRRKKEVPPLDVRLGLTEPLSTTTTTTTTKIRWAFLGAGRVAHDFANALKTVPGAVLHCVATRSASPRCEAFRKLHGFSKAYESYSEALADPEVDVVYLSAMHSERLEHASAILRAGKHAVVEKPIACSRADAARLFEIAAEKKLFLMEGMWTRFFPAVERARHVIDSGEIGLVTAVLSDFGFDAADSGKYPKDFGDASDGDPIYHAAIGGGALLWTGPYPIAAGIMPFGAVEPAALAAAGVADAGRTGVELSLSIALSYASPGGGEGPAGVAESSGCPARGATVSLFTGIDSETVETTTYVGQRGRVTVLSPGHCPTKLLVQVKKPGRGTTEDTHFDFGLPPLPRSAAKTANGGYFNYPNSLGFAYEAAAVMRCLHAGLTECPQYTTAECLRTLDIIDKARAQVREVRA</sequence>
<keyword evidence="6" id="KW-0472">Membrane</keyword>
<comment type="similarity">
    <text evidence="1">Belongs to the Gfo/Idh/MocA family.</text>
</comment>
<protein>
    <recommendedName>
        <fullName evidence="3">D-xylose 1-dehydrogenase (NADP(+), D-xylono-1,5-lactone-forming)</fullName>
        <ecNumber evidence="3">1.1.1.179</ecNumber>
    </recommendedName>
    <alternativeName>
        <fullName evidence="4">D-xylose-NADP dehydrogenase</fullName>
    </alternativeName>
</protein>
<dbReference type="Gene3D" id="3.40.50.720">
    <property type="entry name" value="NAD(P)-binding Rossmann-like Domain"/>
    <property type="match status" value="1"/>
</dbReference>
<dbReference type="InterPro" id="IPR000683">
    <property type="entry name" value="Gfo/Idh/MocA-like_OxRdtase_N"/>
</dbReference>
<evidence type="ECO:0000256" key="2">
    <source>
        <dbReference type="ARBA" id="ARBA00023002"/>
    </source>
</evidence>
<evidence type="ECO:0000256" key="3">
    <source>
        <dbReference type="ARBA" id="ARBA00038984"/>
    </source>
</evidence>
<evidence type="ECO:0000256" key="4">
    <source>
        <dbReference type="ARBA" id="ARBA00042988"/>
    </source>
</evidence>
<evidence type="ECO:0000313" key="10">
    <source>
        <dbReference type="Proteomes" id="UP001230188"/>
    </source>
</evidence>
<feature type="domain" description="Gfo/Idh/MocA-like oxidoreductase N-terminal" evidence="7">
    <location>
        <begin position="62"/>
        <end position="181"/>
    </location>
</feature>
<dbReference type="SUPFAM" id="SSF55347">
    <property type="entry name" value="Glyceraldehyde-3-phosphate dehydrogenase-like, C-terminal domain"/>
    <property type="match status" value="1"/>
</dbReference>
<dbReference type="PANTHER" id="PTHR22604:SF105">
    <property type="entry name" value="TRANS-1,2-DIHYDROBENZENE-1,2-DIOL DEHYDROGENASE"/>
    <property type="match status" value="1"/>
</dbReference>
<feature type="transmembrane region" description="Helical" evidence="6">
    <location>
        <begin position="12"/>
        <end position="29"/>
    </location>
</feature>
<gene>
    <name evidence="9" type="ORF">CTAYLR_002842</name>
</gene>
<feature type="domain" description="GFO/IDH/MocA-like oxidoreductase" evidence="8">
    <location>
        <begin position="191"/>
        <end position="293"/>
    </location>
</feature>
<dbReference type="EC" id="1.1.1.179" evidence="3"/>
<evidence type="ECO:0000313" key="9">
    <source>
        <dbReference type="EMBL" id="KAJ8599956.1"/>
    </source>
</evidence>
<dbReference type="GO" id="GO:0000166">
    <property type="term" value="F:nucleotide binding"/>
    <property type="evidence" value="ECO:0007669"/>
    <property type="project" value="InterPro"/>
</dbReference>
<comment type="catalytic activity">
    <reaction evidence="5">
        <text>D-xylose + NADP(+) = D-xylono-1,5-lactone + NADPH + H(+)</text>
        <dbReference type="Rhea" id="RHEA:22000"/>
        <dbReference type="ChEBI" id="CHEBI:15378"/>
        <dbReference type="ChEBI" id="CHEBI:15867"/>
        <dbReference type="ChEBI" id="CHEBI:53455"/>
        <dbReference type="ChEBI" id="CHEBI:57783"/>
        <dbReference type="ChEBI" id="CHEBI:58349"/>
        <dbReference type="EC" id="1.1.1.179"/>
    </reaction>
</comment>
<comment type="caution">
    <text evidence="9">The sequence shown here is derived from an EMBL/GenBank/DDBJ whole genome shotgun (WGS) entry which is preliminary data.</text>
</comment>
<dbReference type="PANTHER" id="PTHR22604">
    <property type="entry name" value="OXIDOREDUCTASES"/>
    <property type="match status" value="1"/>
</dbReference>
<dbReference type="GO" id="GO:0047837">
    <property type="term" value="F:D-xylose 1-dehydrogenase (NADP+) activity"/>
    <property type="evidence" value="ECO:0007669"/>
    <property type="project" value="UniProtKB-EC"/>
</dbReference>
<reference evidence="9" key="1">
    <citation type="submission" date="2023-01" db="EMBL/GenBank/DDBJ databases">
        <title>Metagenome sequencing of chrysophaentin producing Chrysophaeum taylorii.</title>
        <authorList>
            <person name="Davison J."/>
            <person name="Bewley C."/>
        </authorList>
    </citation>
    <scope>NUCLEOTIDE SEQUENCE</scope>
    <source>
        <strain evidence="9">NIES-1699</strain>
    </source>
</reference>
<dbReference type="Pfam" id="PF01408">
    <property type="entry name" value="GFO_IDH_MocA"/>
    <property type="match status" value="1"/>
</dbReference>
<dbReference type="SUPFAM" id="SSF51735">
    <property type="entry name" value="NAD(P)-binding Rossmann-fold domains"/>
    <property type="match status" value="1"/>
</dbReference>
<evidence type="ECO:0000256" key="1">
    <source>
        <dbReference type="ARBA" id="ARBA00010928"/>
    </source>
</evidence>
<evidence type="ECO:0000259" key="7">
    <source>
        <dbReference type="Pfam" id="PF01408"/>
    </source>
</evidence>
<keyword evidence="2" id="KW-0560">Oxidoreductase</keyword>
<keyword evidence="10" id="KW-1185">Reference proteome</keyword>
<organism evidence="9 10">
    <name type="scientific">Chrysophaeum taylorii</name>
    <dbReference type="NCBI Taxonomy" id="2483200"/>
    <lineage>
        <taxon>Eukaryota</taxon>
        <taxon>Sar</taxon>
        <taxon>Stramenopiles</taxon>
        <taxon>Ochrophyta</taxon>
        <taxon>Pelagophyceae</taxon>
        <taxon>Pelagomonadales</taxon>
        <taxon>Pelagomonadaceae</taxon>
        <taxon>Chrysophaeum</taxon>
    </lineage>
</organism>
<dbReference type="EMBL" id="JAQMWT010000533">
    <property type="protein sequence ID" value="KAJ8599956.1"/>
    <property type="molecule type" value="Genomic_DNA"/>
</dbReference>
<keyword evidence="6" id="KW-0812">Transmembrane</keyword>
<dbReference type="Proteomes" id="UP001230188">
    <property type="component" value="Unassembled WGS sequence"/>
</dbReference>
<accession>A0AAD7XIU6</accession>